<protein>
    <recommendedName>
        <fullName evidence="4">Amino acid permease</fullName>
    </recommendedName>
</protein>
<keyword evidence="3" id="KW-1185">Reference proteome</keyword>
<keyword evidence="1" id="KW-1133">Transmembrane helix</keyword>
<evidence type="ECO:0000256" key="1">
    <source>
        <dbReference type="SAM" id="Phobius"/>
    </source>
</evidence>
<comment type="caution">
    <text evidence="2">The sequence shown here is derived from an EMBL/GenBank/DDBJ whole genome shotgun (WGS) entry which is preliminary data.</text>
</comment>
<keyword evidence="1" id="KW-0472">Membrane</keyword>
<dbReference type="EMBL" id="BAAACI010000002">
    <property type="protein sequence ID" value="GAA0769891.1"/>
    <property type="molecule type" value="Genomic_DNA"/>
</dbReference>
<organism evidence="2 3">
    <name type="scientific">Clostridium subterminale</name>
    <dbReference type="NCBI Taxonomy" id="1550"/>
    <lineage>
        <taxon>Bacteria</taxon>
        <taxon>Bacillati</taxon>
        <taxon>Bacillota</taxon>
        <taxon>Clostridia</taxon>
        <taxon>Eubacteriales</taxon>
        <taxon>Clostridiaceae</taxon>
        <taxon>Clostridium</taxon>
    </lineage>
</organism>
<evidence type="ECO:0000313" key="3">
    <source>
        <dbReference type="Proteomes" id="UP001501047"/>
    </source>
</evidence>
<dbReference type="Proteomes" id="UP001501047">
    <property type="component" value="Unassembled WGS sequence"/>
</dbReference>
<reference evidence="3" key="1">
    <citation type="journal article" date="2019" name="Int. J. Syst. Evol. Microbiol.">
        <title>The Global Catalogue of Microorganisms (GCM) 10K type strain sequencing project: providing services to taxonomists for standard genome sequencing and annotation.</title>
        <authorList>
            <consortium name="The Broad Institute Genomics Platform"/>
            <consortium name="The Broad Institute Genome Sequencing Center for Infectious Disease"/>
            <person name="Wu L."/>
            <person name="Ma J."/>
        </authorList>
    </citation>
    <scope>NUCLEOTIDE SEQUENCE [LARGE SCALE GENOMIC DNA]</scope>
    <source>
        <strain evidence="3">JCM 1417</strain>
    </source>
</reference>
<evidence type="ECO:0008006" key="4">
    <source>
        <dbReference type="Google" id="ProtNLM"/>
    </source>
</evidence>
<dbReference type="RefSeq" id="WP_343824602.1">
    <property type="nucleotide sequence ID" value="NZ_BAAACI010000002.1"/>
</dbReference>
<feature type="transmembrane region" description="Helical" evidence="1">
    <location>
        <begin position="31"/>
        <end position="51"/>
    </location>
</feature>
<keyword evidence="1" id="KW-0812">Transmembrane</keyword>
<accession>A0ABP3VUF5</accession>
<gene>
    <name evidence="2" type="ORF">GCM10008908_11890</name>
</gene>
<sequence>MSDISTIIIAFVIAGALLGVEYFLGKQKNFLLGGIIPLISVIFAICVFKFTKLTLSFRNLFPFLIMTNMLLAEWEYGRKRYKKEKEAELDKMKAQDID</sequence>
<feature type="transmembrane region" description="Helical" evidence="1">
    <location>
        <begin position="6"/>
        <end position="24"/>
    </location>
</feature>
<proteinExistence type="predicted"/>
<evidence type="ECO:0000313" key="2">
    <source>
        <dbReference type="EMBL" id="GAA0769891.1"/>
    </source>
</evidence>
<name>A0ABP3VUF5_CLOSU</name>